<dbReference type="AlphaFoldDB" id="A0A2T7C9P9"/>
<sequence length="108" mass="12106">MREFVGVIRSTRPEARHRMIGLKKDGLVSGKLIQAKNQTGKDVLSSYGEPPIQEQSPAVHVASSLNLFSPCYGLLCRPIPIPSAKQRSTREILFRPIHQLMILCTMHQ</sequence>
<gene>
    <name evidence="1" type="ORF">GQ55_9G393200</name>
</gene>
<dbReference type="Gramene" id="PUZ40052">
    <property type="protein sequence ID" value="PUZ40052"/>
    <property type="gene ID" value="GQ55_9G393200"/>
</dbReference>
<accession>A0A2T7C9P9</accession>
<proteinExistence type="predicted"/>
<reference evidence="1 2" key="1">
    <citation type="submission" date="2018-04" db="EMBL/GenBank/DDBJ databases">
        <title>WGS assembly of Panicum hallii var. hallii HAL2.</title>
        <authorList>
            <person name="Lovell J."/>
            <person name="Jenkins J."/>
            <person name="Lowry D."/>
            <person name="Mamidi S."/>
            <person name="Sreedasyam A."/>
            <person name="Weng X."/>
            <person name="Barry K."/>
            <person name="Bonette J."/>
            <person name="Campitelli B."/>
            <person name="Daum C."/>
            <person name="Gordon S."/>
            <person name="Gould B."/>
            <person name="Lipzen A."/>
            <person name="MacQueen A."/>
            <person name="Palacio-Mejia J."/>
            <person name="Plott C."/>
            <person name="Shakirov E."/>
            <person name="Shu S."/>
            <person name="Yoshinaga Y."/>
            <person name="Zane M."/>
            <person name="Rokhsar D."/>
            <person name="Grimwood J."/>
            <person name="Schmutz J."/>
            <person name="Juenger T."/>
        </authorList>
    </citation>
    <scope>NUCLEOTIDE SEQUENCE [LARGE SCALE GENOMIC DNA]</scope>
    <source>
        <strain evidence="2">cv. HAL2</strain>
    </source>
</reference>
<evidence type="ECO:0000313" key="2">
    <source>
        <dbReference type="Proteomes" id="UP000244336"/>
    </source>
</evidence>
<dbReference type="Proteomes" id="UP000244336">
    <property type="component" value="Chromosome 9"/>
</dbReference>
<dbReference type="EMBL" id="CM009757">
    <property type="protein sequence ID" value="PUZ40052.1"/>
    <property type="molecule type" value="Genomic_DNA"/>
</dbReference>
<name>A0A2T7C9P9_9POAL</name>
<evidence type="ECO:0000313" key="1">
    <source>
        <dbReference type="EMBL" id="PUZ40052.1"/>
    </source>
</evidence>
<protein>
    <submittedName>
        <fullName evidence="1">Uncharacterized protein</fullName>
    </submittedName>
</protein>
<organism evidence="1 2">
    <name type="scientific">Panicum hallii var. hallii</name>
    <dbReference type="NCBI Taxonomy" id="1504633"/>
    <lineage>
        <taxon>Eukaryota</taxon>
        <taxon>Viridiplantae</taxon>
        <taxon>Streptophyta</taxon>
        <taxon>Embryophyta</taxon>
        <taxon>Tracheophyta</taxon>
        <taxon>Spermatophyta</taxon>
        <taxon>Magnoliopsida</taxon>
        <taxon>Liliopsida</taxon>
        <taxon>Poales</taxon>
        <taxon>Poaceae</taxon>
        <taxon>PACMAD clade</taxon>
        <taxon>Panicoideae</taxon>
        <taxon>Panicodae</taxon>
        <taxon>Paniceae</taxon>
        <taxon>Panicinae</taxon>
        <taxon>Panicum</taxon>
        <taxon>Panicum sect. Panicum</taxon>
    </lineage>
</organism>
<keyword evidence="2" id="KW-1185">Reference proteome</keyword>